<dbReference type="InterPro" id="IPR036638">
    <property type="entry name" value="HLH_DNA-bd_sf"/>
</dbReference>
<dbReference type="CDD" id="cd00130">
    <property type="entry name" value="PAS"/>
    <property type="match status" value="2"/>
</dbReference>
<feature type="region of interest" description="Disordered" evidence="1">
    <location>
        <begin position="1134"/>
        <end position="1161"/>
    </location>
</feature>
<feature type="region of interest" description="Disordered" evidence="1">
    <location>
        <begin position="127"/>
        <end position="164"/>
    </location>
</feature>
<comment type="caution">
    <text evidence="4">The sequence shown here is derived from an EMBL/GenBank/DDBJ whole genome shotgun (WGS) entry which is preliminary data.</text>
</comment>
<feature type="compositionally biased region" description="Basic and acidic residues" evidence="1">
    <location>
        <begin position="150"/>
        <end position="164"/>
    </location>
</feature>
<name>A0ABQ7SBL7_9ACAR</name>
<dbReference type="SMART" id="SM00353">
    <property type="entry name" value="HLH"/>
    <property type="match status" value="1"/>
</dbReference>
<feature type="compositionally biased region" description="Basic and acidic residues" evidence="1">
    <location>
        <begin position="568"/>
        <end position="594"/>
    </location>
</feature>
<keyword evidence="5" id="KW-1185">Reference proteome</keyword>
<protein>
    <submittedName>
        <fullName evidence="4">Superoxide dismutase [Cu-Zn]</fullName>
    </submittedName>
</protein>
<dbReference type="CDD" id="cd00305">
    <property type="entry name" value="Cu-Zn_Superoxide_Dismutase"/>
    <property type="match status" value="1"/>
</dbReference>
<feature type="compositionally biased region" description="Polar residues" evidence="1">
    <location>
        <begin position="196"/>
        <end position="211"/>
    </location>
</feature>
<feature type="region of interest" description="Disordered" evidence="1">
    <location>
        <begin position="186"/>
        <end position="211"/>
    </location>
</feature>
<dbReference type="InterPro" id="IPR018152">
    <property type="entry name" value="SOD_Cu/Zn_BS"/>
</dbReference>
<dbReference type="InterPro" id="IPR011598">
    <property type="entry name" value="bHLH_dom"/>
</dbReference>
<dbReference type="SUPFAM" id="SSF49329">
    <property type="entry name" value="Cu,Zn superoxide dismutase-like"/>
    <property type="match status" value="1"/>
</dbReference>
<feature type="compositionally biased region" description="Polar residues" evidence="1">
    <location>
        <begin position="506"/>
        <end position="516"/>
    </location>
</feature>
<dbReference type="SMART" id="SM00091">
    <property type="entry name" value="PAS"/>
    <property type="match status" value="2"/>
</dbReference>
<dbReference type="PROSITE" id="PS00332">
    <property type="entry name" value="SOD_CU_ZN_2"/>
    <property type="match status" value="1"/>
</dbReference>
<feature type="compositionally biased region" description="Low complexity" evidence="1">
    <location>
        <begin position="967"/>
        <end position="983"/>
    </location>
</feature>
<sequence>MMANSGACAQANISCRSHSTTATNHSTTQQQHVGGLNSSSTSAYCQSVLMNQSSMISNHHMHQSSGQQQQQQMCLTRTNNGINGKHIAQDSVRRTFLAPSSNSGWRDDTTNCGPIHMSMQMGAANYLDTAPSEPRPTDTTARRSCYPDSNDDHNQQTDDDHEQSRQFCASNIKTTNSIQTNNNYVHQHQHQLDRSACQQQQTSTNRANQVSHTLNSVTASSKVCSHQHRHRRQLDGSLYHQQEQPQLQSQQLQKQQQQRHQHQSTTNKQTVSGQQLVNGSTGKTTTTQNNNFRPQGQYGGANDFRKQSHCEIEKRRRDKMNQCIAELASVIPSFNNLKNRIDKLSVLRMAVQHIKSSKNQALSTFSSFHLRPSFLSSGNLLKNLILQTVGQDVQDNLFLVISCDRGKVLFVSESVKDVLYYEQKQLIGQSLFDILHKDDVSKIKEQISFMSLSPKEMLVDSKTLQPLKGSKQAMHQSAQDLTTGLTPQPGARRSFFCRMKTGLPSIYNTTTPNDYRTSANSSSSDSGVNSDSSNNTTNSDNNRSQNSHHNSSTRGQNVQSKTNSQHNSESKSNENKVNNDKRKQSSTYHPDRHQIQLRQTTQQRNNNSSNTNCSQHSTENGSTGSFVNSNKQNLDPKLKKLKIFPARKHAKYIVMHCSGYLRSIIMKDDDLSDNDMDEPATENDSSDDEGCANSRTEPNSRRVNCLVAVCRRLPVDRPLKADRPITFTCRYSVDGKFSFVDQRLTIALGYLPQELLGTSHYEYCNPEHYKVVADCHRQSLQKAEPVSSDVYQFKRKNGQYMWLQTRLKSFRNPFTKYIEFLIANHTTAECNEPAHYNERCVQTKFHQDRTGSTGSQSSSPSSSSSLSLPSMGSEKKSSSPSSSSIGSNYSSESWNSKGCIQKMLNTSTRQVERTRRGKNVTQRVMDHYKHDQNASGSSSNFSGDSGLSSNSCPSSRFSGGGNGTEDSGSFSDPPSCSSQSSSNSLASAESLTLKMLSNFIEGTSNRPPIDVINGANNQTPNEIQNSPNCVPQERTTIQETCQTTQPNPQDIYRTDGNMMSDNGPFNEPPINDPNGSNIRASHNCQASMSQTSNTGDYCQSGMVDQTIIGMSGHMYGQTVDDVPGGVPINDYTNMSDEAQGSYGTNDGRDDDGAANLDNMNQFGDSDQLDACNSIMDGDGQASVSISQDPCSRVPIDRQKESFSRDQQQNSHHHHHHHHHQQQQPQQQPVMRSMNLPDLNNIGTNPLLELEIDDDEILEYVAGDTKMSKKAVCVLKGDAGVSGTIYFEQSSTGGPVKVTGEVKGLESGEHGFHIHEFGDTTNGCVSAGPHFNVDPAKHHGGPTSAIRHNGDLGNIVSSSDKKASVCITDSQISLKPGDKLDIVGRSLVVHEKKDDLGQGGNEESLKTGNAGGRLACGVIGLTKA</sequence>
<dbReference type="PROSITE" id="PS00087">
    <property type="entry name" value="SOD_CU_ZN_1"/>
    <property type="match status" value="1"/>
</dbReference>
<feature type="region of interest" description="Disordered" evidence="1">
    <location>
        <begin position="846"/>
        <end position="894"/>
    </location>
</feature>
<dbReference type="SUPFAM" id="SSF47459">
    <property type="entry name" value="HLH, helix-loop-helix DNA-binding domain"/>
    <property type="match status" value="1"/>
</dbReference>
<feature type="compositionally biased region" description="Polar residues" evidence="1">
    <location>
        <begin position="553"/>
        <end position="562"/>
    </location>
</feature>
<gene>
    <name evidence="4" type="primary">sod1</name>
    <name evidence="4" type="ORF">GZH46_00801</name>
</gene>
<dbReference type="PROSITE" id="PS50112">
    <property type="entry name" value="PAS"/>
    <property type="match status" value="2"/>
</dbReference>
<feature type="compositionally biased region" description="Low complexity" evidence="1">
    <location>
        <begin position="850"/>
        <end position="894"/>
    </location>
</feature>
<dbReference type="Gene3D" id="4.10.280.10">
    <property type="entry name" value="Helix-loop-helix DNA-binding domain"/>
    <property type="match status" value="1"/>
</dbReference>
<dbReference type="NCBIfam" id="TIGR00229">
    <property type="entry name" value="sensory_box"/>
    <property type="match status" value="1"/>
</dbReference>
<evidence type="ECO:0000259" key="3">
    <source>
        <dbReference type="PROSITE" id="PS50888"/>
    </source>
</evidence>
<dbReference type="Proteomes" id="UP000825002">
    <property type="component" value="Unassembled WGS sequence"/>
</dbReference>
<feature type="domain" description="PAS" evidence="2">
    <location>
        <begin position="732"/>
        <end position="783"/>
    </location>
</feature>
<feature type="compositionally biased region" description="Low complexity" evidence="1">
    <location>
        <begin position="933"/>
        <end position="955"/>
    </location>
</feature>
<feature type="compositionally biased region" description="Polar residues" evidence="1">
    <location>
        <begin position="619"/>
        <end position="633"/>
    </location>
</feature>
<dbReference type="SUPFAM" id="SSF55785">
    <property type="entry name" value="PYP-like sensor domain (PAS domain)"/>
    <property type="match status" value="2"/>
</dbReference>
<dbReference type="Pfam" id="PF13426">
    <property type="entry name" value="PAS_9"/>
    <property type="match status" value="1"/>
</dbReference>
<dbReference type="PANTHER" id="PTHR23042">
    <property type="entry name" value="CIRCADIAN PROTEIN CLOCK/ARNT/BMAL/PAS"/>
    <property type="match status" value="1"/>
</dbReference>
<evidence type="ECO:0000313" key="5">
    <source>
        <dbReference type="Proteomes" id="UP000825002"/>
    </source>
</evidence>
<dbReference type="PRINTS" id="PR00068">
    <property type="entry name" value="CUZNDISMTASE"/>
</dbReference>
<reference evidence="4 5" key="1">
    <citation type="submission" date="2020-10" db="EMBL/GenBank/DDBJ databases">
        <authorList>
            <person name="Klimov P.B."/>
            <person name="Dyachkov S.M."/>
            <person name="Chetverikov P.E."/>
        </authorList>
    </citation>
    <scope>NUCLEOTIDE SEQUENCE [LARGE SCALE GENOMIC DNA]</scope>
    <source>
        <strain evidence="4">BMOC 18-1129-001#AD2665</strain>
        <tissue evidence="4">Entire mites</tissue>
    </source>
</reference>
<feature type="region of interest" description="Disordered" evidence="1">
    <location>
        <begin position="672"/>
        <end position="697"/>
    </location>
</feature>
<accession>A0ABQ7SBL7</accession>
<feature type="compositionally biased region" description="Polar residues" evidence="1">
    <location>
        <begin position="1134"/>
        <end position="1144"/>
    </location>
</feature>
<evidence type="ECO:0000313" key="4">
    <source>
        <dbReference type="EMBL" id="KAG9510645.1"/>
    </source>
</evidence>
<dbReference type="InterPro" id="IPR001424">
    <property type="entry name" value="SOD_Cu_Zn_dom"/>
</dbReference>
<dbReference type="Pfam" id="PF00010">
    <property type="entry name" value="HLH"/>
    <property type="match status" value="1"/>
</dbReference>
<dbReference type="PROSITE" id="PS50888">
    <property type="entry name" value="BHLH"/>
    <property type="match status" value="1"/>
</dbReference>
<feature type="compositionally biased region" description="Acidic residues" evidence="1">
    <location>
        <begin position="672"/>
        <end position="690"/>
    </location>
</feature>
<feature type="region of interest" description="Disordered" evidence="1">
    <location>
        <begin position="929"/>
        <end position="983"/>
    </location>
</feature>
<feature type="compositionally biased region" description="Basic residues" evidence="1">
    <location>
        <begin position="1210"/>
        <end position="1220"/>
    </location>
</feature>
<feature type="domain" description="BHLH" evidence="3">
    <location>
        <begin position="304"/>
        <end position="357"/>
    </location>
</feature>
<feature type="domain" description="PAS" evidence="2">
    <location>
        <begin position="406"/>
        <end position="447"/>
    </location>
</feature>
<dbReference type="InterPro" id="IPR050933">
    <property type="entry name" value="Circadian_TF"/>
</dbReference>
<feature type="compositionally biased region" description="Polar residues" evidence="1">
    <location>
        <begin position="473"/>
        <end position="486"/>
    </location>
</feature>
<feature type="region of interest" description="Disordered" evidence="1">
    <location>
        <begin position="240"/>
        <end position="305"/>
    </location>
</feature>
<dbReference type="InterPro" id="IPR036423">
    <property type="entry name" value="SOD-like_Cu/Zn_dom_sf"/>
</dbReference>
<feature type="compositionally biased region" description="Low complexity" evidence="1">
    <location>
        <begin position="240"/>
        <end position="256"/>
    </location>
</feature>
<dbReference type="InterPro" id="IPR035965">
    <property type="entry name" value="PAS-like_dom_sf"/>
</dbReference>
<dbReference type="EMBL" id="JAIFTH010000105">
    <property type="protein sequence ID" value="KAG9510645.1"/>
    <property type="molecule type" value="Genomic_DNA"/>
</dbReference>
<feature type="region of interest" description="Disordered" evidence="1">
    <location>
        <begin position="468"/>
        <end position="492"/>
    </location>
</feature>
<dbReference type="Gene3D" id="3.30.450.20">
    <property type="entry name" value="PAS domain"/>
    <property type="match status" value="2"/>
</dbReference>
<dbReference type="Pfam" id="PF00080">
    <property type="entry name" value="Sod_Cu"/>
    <property type="match status" value="1"/>
</dbReference>
<feature type="compositionally biased region" description="Polar residues" evidence="1">
    <location>
        <begin position="265"/>
        <end position="294"/>
    </location>
</feature>
<feature type="compositionally biased region" description="Low complexity" evidence="1">
    <location>
        <begin position="599"/>
        <end position="618"/>
    </location>
</feature>
<proteinExistence type="predicted"/>
<feature type="region of interest" description="Disordered" evidence="1">
    <location>
        <begin position="506"/>
        <end position="633"/>
    </location>
</feature>
<feature type="compositionally biased region" description="Low complexity" evidence="1">
    <location>
        <begin position="517"/>
        <end position="552"/>
    </location>
</feature>
<organism evidence="4 5">
    <name type="scientific">Fragariocoptes setiger</name>
    <dbReference type="NCBI Taxonomy" id="1670756"/>
    <lineage>
        <taxon>Eukaryota</taxon>
        <taxon>Metazoa</taxon>
        <taxon>Ecdysozoa</taxon>
        <taxon>Arthropoda</taxon>
        <taxon>Chelicerata</taxon>
        <taxon>Arachnida</taxon>
        <taxon>Acari</taxon>
        <taxon>Acariformes</taxon>
        <taxon>Trombidiformes</taxon>
        <taxon>Prostigmata</taxon>
        <taxon>Eupodina</taxon>
        <taxon>Eriophyoidea</taxon>
        <taxon>Phytoptidae</taxon>
        <taxon>Fragariocoptes</taxon>
    </lineage>
</organism>
<dbReference type="InterPro" id="IPR000014">
    <property type="entry name" value="PAS"/>
</dbReference>
<dbReference type="Gene3D" id="2.60.40.200">
    <property type="entry name" value="Superoxide dismutase, copper/zinc binding domain"/>
    <property type="match status" value="1"/>
</dbReference>
<evidence type="ECO:0000256" key="1">
    <source>
        <dbReference type="SAM" id="MobiDB-lite"/>
    </source>
</evidence>
<feature type="region of interest" description="Disordered" evidence="1">
    <location>
        <begin position="1199"/>
        <end position="1228"/>
    </location>
</feature>
<dbReference type="Pfam" id="PF14598">
    <property type="entry name" value="PAS_11"/>
    <property type="match status" value="1"/>
</dbReference>
<evidence type="ECO:0000259" key="2">
    <source>
        <dbReference type="PROSITE" id="PS50112"/>
    </source>
</evidence>